<dbReference type="Proteomes" id="UP001549921">
    <property type="component" value="Unassembled WGS sequence"/>
</dbReference>
<protein>
    <submittedName>
        <fullName evidence="2">Uncharacterized protein</fullName>
    </submittedName>
</protein>
<feature type="region of interest" description="Disordered" evidence="1">
    <location>
        <begin position="129"/>
        <end position="148"/>
    </location>
</feature>
<dbReference type="Gene3D" id="1.20.5.500">
    <property type="entry name" value="Single helix bin"/>
    <property type="match status" value="1"/>
</dbReference>
<reference evidence="2 3" key="1">
    <citation type="submission" date="2024-06" db="EMBL/GenBank/DDBJ databases">
        <title>A chromosome-level genome assembly of beet webworm, Loxostege sticticalis.</title>
        <authorList>
            <person name="Zhang Y."/>
        </authorList>
    </citation>
    <scope>NUCLEOTIDE SEQUENCE [LARGE SCALE GENOMIC DNA]</scope>
    <source>
        <strain evidence="2">AQ028</strain>
        <tissue evidence="2">Male pupae</tissue>
    </source>
</reference>
<comment type="caution">
    <text evidence="2">The sequence shown here is derived from an EMBL/GenBank/DDBJ whole genome shotgun (WGS) entry which is preliminary data.</text>
</comment>
<sequence>MQLLSKALKLAGCQISLIRGYLSDSAAMPYTYTTNATGFKWAEAIFPYQLCAAIFNQRHKRYLILHSSDIFEGYTISVDLSRLLAKVEDKDGAGPVRVSGGRLGKLDAADEAGMFHKVNKSKLEQLKKTLKDKPVEKKGTADPAKSEE</sequence>
<evidence type="ECO:0000256" key="1">
    <source>
        <dbReference type="SAM" id="MobiDB-lite"/>
    </source>
</evidence>
<name>A0ABD0SYH0_LOXSC</name>
<organism evidence="2 3">
    <name type="scientific">Loxostege sticticalis</name>
    <name type="common">Beet webworm moth</name>
    <dbReference type="NCBI Taxonomy" id="481309"/>
    <lineage>
        <taxon>Eukaryota</taxon>
        <taxon>Metazoa</taxon>
        <taxon>Ecdysozoa</taxon>
        <taxon>Arthropoda</taxon>
        <taxon>Hexapoda</taxon>
        <taxon>Insecta</taxon>
        <taxon>Pterygota</taxon>
        <taxon>Neoptera</taxon>
        <taxon>Endopterygota</taxon>
        <taxon>Lepidoptera</taxon>
        <taxon>Glossata</taxon>
        <taxon>Ditrysia</taxon>
        <taxon>Pyraloidea</taxon>
        <taxon>Crambidae</taxon>
        <taxon>Pyraustinae</taxon>
        <taxon>Loxostege</taxon>
    </lineage>
</organism>
<evidence type="ECO:0000313" key="3">
    <source>
        <dbReference type="Proteomes" id="UP001549921"/>
    </source>
</evidence>
<dbReference type="AlphaFoldDB" id="A0ABD0SYH0"/>
<gene>
    <name evidence="2" type="ORF">ABMA28_003362</name>
</gene>
<dbReference type="EMBL" id="JBEDNZ010000014">
    <property type="protein sequence ID" value="KAL0829883.1"/>
    <property type="molecule type" value="Genomic_DNA"/>
</dbReference>
<accession>A0ABD0SYH0</accession>
<proteinExistence type="predicted"/>
<evidence type="ECO:0000313" key="2">
    <source>
        <dbReference type="EMBL" id="KAL0829883.1"/>
    </source>
</evidence>
<dbReference type="SUPFAM" id="SSF64602">
    <property type="entry name" value="F1 ATPase inhibitor, IF1, C-terminal domain"/>
    <property type="match status" value="1"/>
</dbReference>